<evidence type="ECO:0000256" key="2">
    <source>
        <dbReference type="ARBA" id="ARBA00006191"/>
    </source>
</evidence>
<feature type="site" description="Interaction with tRNA" evidence="15">
    <location>
        <position position="342"/>
    </location>
</feature>
<feature type="site" description="Interaction with tRNA" evidence="15">
    <location>
        <position position="126"/>
    </location>
</feature>
<name>A0A9D2D7B2_9FIRM</name>
<evidence type="ECO:0000256" key="4">
    <source>
        <dbReference type="ARBA" id="ARBA00013805"/>
    </source>
</evidence>
<feature type="binding site" evidence="15">
    <location>
        <position position="36"/>
    </location>
    <ligand>
        <name>ATP</name>
        <dbReference type="ChEBI" id="CHEBI:30616"/>
    </ligand>
</feature>
<comment type="caution">
    <text evidence="18">The sequence shown here is derived from an EMBL/GenBank/DDBJ whole genome shotgun (WGS) entry which is preliminary data.</text>
</comment>
<evidence type="ECO:0000256" key="12">
    <source>
        <dbReference type="ARBA" id="ARBA00023157"/>
    </source>
</evidence>
<comment type="similarity">
    <text evidence="2 15">Belongs to the MnmA/TRMU family.</text>
</comment>
<dbReference type="PANTHER" id="PTHR11933">
    <property type="entry name" value="TRNA 5-METHYLAMINOMETHYL-2-THIOURIDYLATE -METHYLTRANSFERASE"/>
    <property type="match status" value="1"/>
</dbReference>
<dbReference type="CDD" id="cd01998">
    <property type="entry name" value="MnmA_TRMU-like"/>
    <property type="match status" value="1"/>
</dbReference>
<dbReference type="Gene3D" id="2.30.30.280">
    <property type="entry name" value="Adenine nucleotide alpha hydrolases-like domains"/>
    <property type="match status" value="1"/>
</dbReference>
<reference evidence="18" key="2">
    <citation type="submission" date="2021-04" db="EMBL/GenBank/DDBJ databases">
        <authorList>
            <person name="Gilroy R."/>
        </authorList>
    </citation>
    <scope>NUCLEOTIDE SEQUENCE</scope>
    <source>
        <strain evidence="18">CHK192-19661</strain>
    </source>
</reference>
<keyword evidence="7 15" id="KW-0808">Transferase</keyword>
<feature type="active site" description="Nucleophile" evidence="15">
    <location>
        <position position="101"/>
    </location>
</feature>
<keyword evidence="5 15" id="KW-0963">Cytoplasm</keyword>
<dbReference type="EMBL" id="DXCF01000027">
    <property type="protein sequence ID" value="HIZ09824.1"/>
    <property type="molecule type" value="Genomic_DNA"/>
</dbReference>
<evidence type="ECO:0000256" key="14">
    <source>
        <dbReference type="ARBA" id="ARBA00056575"/>
    </source>
</evidence>
<evidence type="ECO:0000256" key="1">
    <source>
        <dbReference type="ARBA" id="ARBA00004496"/>
    </source>
</evidence>
<gene>
    <name evidence="15 18" type="primary">mnmA</name>
    <name evidence="18" type="ORF">H9726_04965</name>
</gene>
<keyword evidence="8 15" id="KW-0819">tRNA processing</keyword>
<dbReference type="AlphaFoldDB" id="A0A9D2D7B2"/>
<dbReference type="InterPro" id="IPR046885">
    <property type="entry name" value="MnmA-like_C"/>
</dbReference>
<dbReference type="EC" id="2.8.1.13" evidence="3 15"/>
<sequence>MRNKGTCVVGMSGGVDSSVAALLLKEQGYDVIGLYMVNWEEEGENGCCTAEADYEDVKRVCNAVGIPYYTVNFAKEYRERVFSHFLEEYEKGRTPNPDVLCNREIKFGPFRDYAKALGADFVATGHYCDILHEDGLHFLLKAADANKDQTYFLNQVTQPQFEGVLFPLGRMKKPQVRAIAEKNGLSTAEKKDSTGICFIGERNFRNFLKSYLPARPGKICTLSGEEVGEHIGLMYYTLGQRRGLDLGGRKGDAAEGRWFVVRKDVKNNVLYVSHGDESPLYSSSCTVSGINWIPLPPEEEEFSCTAKFRYRQTEQGVRVKRTGADSAEVLFDEPQRAVTGGQYAVFYRGEKCIGGGVID</sequence>
<keyword evidence="6 15" id="KW-0820">tRNA-binding</keyword>
<dbReference type="Pfam" id="PF20258">
    <property type="entry name" value="tRNA_Me_trans_C"/>
    <property type="match status" value="1"/>
</dbReference>
<feature type="region of interest" description="Interaction with tRNA" evidence="15">
    <location>
        <begin position="309"/>
        <end position="310"/>
    </location>
</feature>
<dbReference type="NCBIfam" id="TIGR00420">
    <property type="entry name" value="trmU"/>
    <property type="match status" value="1"/>
</dbReference>
<dbReference type="NCBIfam" id="NF001138">
    <property type="entry name" value="PRK00143.1"/>
    <property type="match status" value="1"/>
</dbReference>
<feature type="region of interest" description="Interaction with tRNA" evidence="15">
    <location>
        <begin position="147"/>
        <end position="149"/>
    </location>
</feature>
<dbReference type="FunFam" id="2.40.30.10:FF:000023">
    <property type="entry name" value="tRNA-specific 2-thiouridylase MnmA"/>
    <property type="match status" value="1"/>
</dbReference>
<keyword evidence="11 15" id="KW-0694">RNA-binding</keyword>
<feature type="binding site" evidence="15">
    <location>
        <begin position="10"/>
        <end position="17"/>
    </location>
    <ligand>
        <name>ATP</name>
        <dbReference type="ChEBI" id="CHEBI:30616"/>
    </ligand>
</feature>
<dbReference type="InterPro" id="IPR046884">
    <property type="entry name" value="MnmA-like_central"/>
</dbReference>
<dbReference type="InterPro" id="IPR004506">
    <property type="entry name" value="MnmA-like"/>
</dbReference>
<dbReference type="HAMAP" id="MF_00144">
    <property type="entry name" value="tRNA_thiouridyl_MnmA"/>
    <property type="match status" value="1"/>
</dbReference>
<evidence type="ECO:0000256" key="7">
    <source>
        <dbReference type="ARBA" id="ARBA00022679"/>
    </source>
</evidence>
<dbReference type="InterPro" id="IPR014729">
    <property type="entry name" value="Rossmann-like_a/b/a_fold"/>
</dbReference>
<dbReference type="GO" id="GO:0002143">
    <property type="term" value="P:tRNA wobble position uridine thiolation"/>
    <property type="evidence" value="ECO:0007669"/>
    <property type="project" value="TreeGrafter"/>
</dbReference>
<evidence type="ECO:0000256" key="5">
    <source>
        <dbReference type="ARBA" id="ARBA00022490"/>
    </source>
</evidence>
<evidence type="ECO:0000256" key="11">
    <source>
        <dbReference type="ARBA" id="ARBA00022884"/>
    </source>
</evidence>
<dbReference type="GO" id="GO:0005737">
    <property type="term" value="C:cytoplasm"/>
    <property type="evidence" value="ECO:0007669"/>
    <property type="project" value="UniProtKB-SubCell"/>
</dbReference>
<feature type="active site" description="Cysteine persulfide intermediate" evidence="15">
    <location>
        <position position="197"/>
    </location>
</feature>
<evidence type="ECO:0000313" key="18">
    <source>
        <dbReference type="EMBL" id="HIZ09824.1"/>
    </source>
</evidence>
<comment type="catalytic activity">
    <reaction evidence="13 15">
        <text>S-sulfanyl-L-cysteinyl-[protein] + uridine(34) in tRNA + AH2 + ATP = 2-thiouridine(34) in tRNA + L-cysteinyl-[protein] + A + AMP + diphosphate + H(+)</text>
        <dbReference type="Rhea" id="RHEA:47032"/>
        <dbReference type="Rhea" id="RHEA-COMP:10131"/>
        <dbReference type="Rhea" id="RHEA-COMP:11726"/>
        <dbReference type="Rhea" id="RHEA-COMP:11727"/>
        <dbReference type="Rhea" id="RHEA-COMP:11728"/>
        <dbReference type="ChEBI" id="CHEBI:13193"/>
        <dbReference type="ChEBI" id="CHEBI:15378"/>
        <dbReference type="ChEBI" id="CHEBI:17499"/>
        <dbReference type="ChEBI" id="CHEBI:29950"/>
        <dbReference type="ChEBI" id="CHEBI:30616"/>
        <dbReference type="ChEBI" id="CHEBI:33019"/>
        <dbReference type="ChEBI" id="CHEBI:61963"/>
        <dbReference type="ChEBI" id="CHEBI:65315"/>
        <dbReference type="ChEBI" id="CHEBI:87170"/>
        <dbReference type="ChEBI" id="CHEBI:456215"/>
        <dbReference type="EC" id="2.8.1.13"/>
    </reaction>
</comment>
<keyword evidence="12" id="KW-1015">Disulfide bond</keyword>
<dbReference type="GO" id="GO:0000049">
    <property type="term" value="F:tRNA binding"/>
    <property type="evidence" value="ECO:0007669"/>
    <property type="project" value="UniProtKB-KW"/>
</dbReference>
<keyword evidence="9 15" id="KW-0547">Nucleotide-binding</keyword>
<dbReference type="Gene3D" id="2.40.30.10">
    <property type="entry name" value="Translation factors"/>
    <property type="match status" value="1"/>
</dbReference>
<dbReference type="InterPro" id="IPR023382">
    <property type="entry name" value="MnmA-like_central_sf"/>
</dbReference>
<dbReference type="Pfam" id="PF03054">
    <property type="entry name" value="tRNA_Me_trans"/>
    <property type="match status" value="1"/>
</dbReference>
<evidence type="ECO:0000256" key="10">
    <source>
        <dbReference type="ARBA" id="ARBA00022840"/>
    </source>
</evidence>
<evidence type="ECO:0000256" key="6">
    <source>
        <dbReference type="ARBA" id="ARBA00022555"/>
    </source>
</evidence>
<evidence type="ECO:0000313" key="19">
    <source>
        <dbReference type="Proteomes" id="UP000824025"/>
    </source>
</evidence>
<evidence type="ECO:0000256" key="15">
    <source>
        <dbReference type="HAMAP-Rule" id="MF_00144"/>
    </source>
</evidence>
<accession>A0A9D2D7B2</accession>
<organism evidence="18 19">
    <name type="scientific">Candidatus Borkfalkia avicola</name>
    <dbReference type="NCBI Taxonomy" id="2838503"/>
    <lineage>
        <taxon>Bacteria</taxon>
        <taxon>Bacillati</taxon>
        <taxon>Bacillota</taxon>
        <taxon>Clostridia</taxon>
        <taxon>Christensenellales</taxon>
        <taxon>Christensenellaceae</taxon>
        <taxon>Candidatus Borkfalkia</taxon>
    </lineage>
</organism>
<protein>
    <recommendedName>
        <fullName evidence="4 15">tRNA-specific 2-thiouridylase MnmA</fullName>
        <ecNumber evidence="3 15">2.8.1.13</ecNumber>
    </recommendedName>
</protein>
<evidence type="ECO:0000256" key="8">
    <source>
        <dbReference type="ARBA" id="ARBA00022694"/>
    </source>
</evidence>
<comment type="caution">
    <text evidence="15">Lacks conserved residue(s) required for the propagation of feature annotation.</text>
</comment>
<dbReference type="Proteomes" id="UP000824025">
    <property type="component" value="Unassembled WGS sequence"/>
</dbReference>
<dbReference type="FunFam" id="2.30.30.280:FF:000001">
    <property type="entry name" value="tRNA-specific 2-thiouridylase MnmA"/>
    <property type="match status" value="1"/>
</dbReference>
<dbReference type="Pfam" id="PF20259">
    <property type="entry name" value="tRNA_Me_trans_M"/>
    <property type="match status" value="1"/>
</dbReference>
<keyword evidence="10 15" id="KW-0067">ATP-binding</keyword>
<comment type="subcellular location">
    <subcellularLocation>
        <location evidence="1 15">Cytoplasm</location>
    </subcellularLocation>
</comment>
<feature type="binding site" evidence="15">
    <location>
        <position position="125"/>
    </location>
    <ligand>
        <name>ATP</name>
        <dbReference type="ChEBI" id="CHEBI:30616"/>
    </ligand>
</feature>
<dbReference type="SUPFAM" id="SSF52402">
    <property type="entry name" value="Adenine nucleotide alpha hydrolases-like"/>
    <property type="match status" value="1"/>
</dbReference>
<evidence type="ECO:0000259" key="17">
    <source>
        <dbReference type="Pfam" id="PF20259"/>
    </source>
</evidence>
<feature type="region of interest" description="Interaction with target base in tRNA" evidence="15">
    <location>
        <begin position="96"/>
        <end position="98"/>
    </location>
</feature>
<evidence type="ECO:0000256" key="9">
    <source>
        <dbReference type="ARBA" id="ARBA00022741"/>
    </source>
</evidence>
<comment type="function">
    <text evidence="14 15">Catalyzes the 2-thiolation of uridine at the wobble position (U34) of tRNA, leading to the formation of s(2)U34.</text>
</comment>
<proteinExistence type="inferred from homology"/>
<dbReference type="PANTHER" id="PTHR11933:SF5">
    <property type="entry name" value="MITOCHONDRIAL TRNA-SPECIFIC 2-THIOURIDYLASE 1"/>
    <property type="match status" value="1"/>
</dbReference>
<dbReference type="FunFam" id="3.40.50.620:FF:000004">
    <property type="entry name" value="tRNA-specific 2-thiouridylase MnmA"/>
    <property type="match status" value="1"/>
</dbReference>
<dbReference type="GO" id="GO:0103016">
    <property type="term" value="F:tRNA-uridine 2-sulfurtransferase activity"/>
    <property type="evidence" value="ECO:0007669"/>
    <property type="project" value="UniProtKB-EC"/>
</dbReference>
<evidence type="ECO:0000256" key="3">
    <source>
        <dbReference type="ARBA" id="ARBA00011949"/>
    </source>
</evidence>
<reference evidence="18" key="1">
    <citation type="journal article" date="2021" name="PeerJ">
        <title>Extensive microbial diversity within the chicken gut microbiome revealed by metagenomics and culture.</title>
        <authorList>
            <person name="Gilroy R."/>
            <person name="Ravi A."/>
            <person name="Getino M."/>
            <person name="Pursley I."/>
            <person name="Horton D.L."/>
            <person name="Alikhan N.F."/>
            <person name="Baker D."/>
            <person name="Gharbi K."/>
            <person name="Hall N."/>
            <person name="Watson M."/>
            <person name="Adriaenssens E.M."/>
            <person name="Foster-Nyarko E."/>
            <person name="Jarju S."/>
            <person name="Secka A."/>
            <person name="Antonio M."/>
            <person name="Oren A."/>
            <person name="Chaudhuri R.R."/>
            <person name="La Ragione R."/>
            <person name="Hildebrand F."/>
            <person name="Pallen M.J."/>
        </authorList>
    </citation>
    <scope>NUCLEOTIDE SEQUENCE</scope>
    <source>
        <strain evidence="18">CHK192-19661</strain>
    </source>
</reference>
<dbReference type="GO" id="GO:0005524">
    <property type="term" value="F:ATP binding"/>
    <property type="evidence" value="ECO:0007669"/>
    <property type="project" value="UniProtKB-KW"/>
</dbReference>
<feature type="domain" description="tRNA-specific 2-thiouridylase MnmA-like C-terminal" evidence="16">
    <location>
        <begin position="283"/>
        <end position="358"/>
    </location>
</feature>
<feature type="domain" description="tRNA-specific 2-thiouridylase MnmA-like central" evidence="17">
    <location>
        <begin position="205"/>
        <end position="274"/>
    </location>
</feature>
<dbReference type="Gene3D" id="3.40.50.620">
    <property type="entry name" value="HUPs"/>
    <property type="match status" value="1"/>
</dbReference>
<evidence type="ECO:0000256" key="13">
    <source>
        <dbReference type="ARBA" id="ARBA00051542"/>
    </source>
</evidence>
<evidence type="ECO:0000259" key="16">
    <source>
        <dbReference type="Pfam" id="PF20258"/>
    </source>
</evidence>